<dbReference type="Gene3D" id="3.50.50.60">
    <property type="entry name" value="FAD/NAD(P)-binding domain"/>
    <property type="match status" value="2"/>
</dbReference>
<evidence type="ECO:0000313" key="6">
    <source>
        <dbReference type="Proteomes" id="UP000054988"/>
    </source>
</evidence>
<dbReference type="EMBL" id="LATX01000134">
    <property type="protein sequence ID" value="KTB47105.1"/>
    <property type="molecule type" value="Genomic_DNA"/>
</dbReference>
<feature type="domain" description="FAD-binding" evidence="4">
    <location>
        <begin position="336"/>
        <end position="501"/>
    </location>
</feature>
<keyword evidence="2" id="KW-0274">FAD</keyword>
<dbReference type="GO" id="GO:0071949">
    <property type="term" value="F:FAD binding"/>
    <property type="evidence" value="ECO:0007669"/>
    <property type="project" value="InterPro"/>
</dbReference>
<dbReference type="PANTHER" id="PTHR46720:SF3">
    <property type="entry name" value="FAD-BINDING DOMAIN-CONTAINING PROTEIN-RELATED"/>
    <property type="match status" value="1"/>
</dbReference>
<dbReference type="PANTHER" id="PTHR46720">
    <property type="entry name" value="HYDROXYLASE, PUTATIVE (AFU_ORTHOLOGUE AFUA_3G01460)-RELATED"/>
    <property type="match status" value="1"/>
</dbReference>
<dbReference type="InterPro" id="IPR051104">
    <property type="entry name" value="FAD_monoxygenase"/>
</dbReference>
<dbReference type="InterPro" id="IPR036188">
    <property type="entry name" value="FAD/NAD-bd_sf"/>
</dbReference>
<evidence type="ECO:0000313" key="5">
    <source>
        <dbReference type="EMBL" id="KTB47105.1"/>
    </source>
</evidence>
<name>A0A0W0GEY2_MONRR</name>
<evidence type="ECO:0000256" key="2">
    <source>
        <dbReference type="ARBA" id="ARBA00022827"/>
    </source>
</evidence>
<proteinExistence type="predicted"/>
<dbReference type="Pfam" id="PF01494">
    <property type="entry name" value="FAD_binding_3"/>
    <property type="match status" value="3"/>
</dbReference>
<protein>
    <recommendedName>
        <fullName evidence="4">FAD-binding domain-containing protein</fullName>
    </recommendedName>
</protein>
<dbReference type="AlphaFoldDB" id="A0A0W0GEY2"/>
<dbReference type="GO" id="GO:0016491">
    <property type="term" value="F:oxidoreductase activity"/>
    <property type="evidence" value="ECO:0007669"/>
    <property type="project" value="UniProtKB-KW"/>
</dbReference>
<reference evidence="5 6" key="1">
    <citation type="submission" date="2015-12" db="EMBL/GenBank/DDBJ databases">
        <title>Draft genome sequence of Moniliophthora roreri, the causal agent of frosty pod rot of cacao.</title>
        <authorList>
            <person name="Aime M.C."/>
            <person name="Diaz-Valderrama J.R."/>
            <person name="Kijpornyongpan T."/>
            <person name="Phillips-Mora W."/>
        </authorList>
    </citation>
    <scope>NUCLEOTIDE SEQUENCE [LARGE SCALE GENOMIC DNA]</scope>
    <source>
        <strain evidence="5 6">MCA 2952</strain>
    </source>
</reference>
<dbReference type="SUPFAM" id="SSF54373">
    <property type="entry name" value="FAD-linked reductases, C-terminal domain"/>
    <property type="match status" value="1"/>
</dbReference>
<gene>
    <name evidence="5" type="ORF">WG66_317</name>
</gene>
<dbReference type="GO" id="GO:0044550">
    <property type="term" value="P:secondary metabolite biosynthetic process"/>
    <property type="evidence" value="ECO:0007669"/>
    <property type="project" value="TreeGrafter"/>
</dbReference>
<dbReference type="InterPro" id="IPR002938">
    <property type="entry name" value="FAD-bd"/>
</dbReference>
<accession>A0A0W0GEY2</accession>
<evidence type="ECO:0000259" key="4">
    <source>
        <dbReference type="Pfam" id="PF01494"/>
    </source>
</evidence>
<dbReference type="Proteomes" id="UP000054988">
    <property type="component" value="Unassembled WGS sequence"/>
</dbReference>
<feature type="domain" description="FAD-binding" evidence="4">
    <location>
        <begin position="10"/>
        <end position="175"/>
    </location>
</feature>
<sequence length="594" mass="63652">MAGLPRKDFNIAIIGGGMCGAAAAYGLARAGVPVQVFEAASKFGEIGAGVGIGPNAVRALDGLGLLQAVIARSDQPESKMRAFKFVSGTEDHEDVFDYESSMTNPSQMQGIGIYRPAFLDAVVELLDPTTIHFHKRCISLSRSETGYIVIHFSDGTTHEADIVIGADGIHSATRSFVLGDDPSRHLAFTNNVTYRGLVPWEDLARASIKTELCERPTCFIGHGGHIICYPINDGRLINFAAFVADHDKPKGSELPLPGRNAQIILSHLKNPSKWSIHAWIPPLGSYVRDRVVLVGDAAHGMLPHLGAGAGQGIEDVFTLTQLLAHPQTNKCNIDDFTVAIVGGGICGAVAAHGLSRAGVPVQVFESASKFSEVGAGIGIGPNALRALDGLGLLKAVISHSDHAEPTMRVFKFVSGSGSHEVVFDYEASMEHPEKLQGVGIYRPAFLDAVVEQLDPSMIHFHKRCTSVSSENGRSVVRFTDGTIHEADIVIGADGIHSATRHFVVGNDAPEPLAFTNTAAFRGLVPYEDLVRAGIKTELSERPVCFIGQGKHIICYPIGDGRLWTLSDTIGRYSTNPRKSDTHLTFSDVYPINLA</sequence>
<evidence type="ECO:0000256" key="3">
    <source>
        <dbReference type="ARBA" id="ARBA00023002"/>
    </source>
</evidence>
<organism evidence="5 6">
    <name type="scientific">Moniliophthora roreri</name>
    <name type="common">Frosty pod rot fungus</name>
    <name type="synonym">Monilia roreri</name>
    <dbReference type="NCBI Taxonomy" id="221103"/>
    <lineage>
        <taxon>Eukaryota</taxon>
        <taxon>Fungi</taxon>
        <taxon>Dikarya</taxon>
        <taxon>Basidiomycota</taxon>
        <taxon>Agaricomycotina</taxon>
        <taxon>Agaricomycetes</taxon>
        <taxon>Agaricomycetidae</taxon>
        <taxon>Agaricales</taxon>
        <taxon>Marasmiineae</taxon>
        <taxon>Marasmiaceae</taxon>
        <taxon>Moniliophthora</taxon>
    </lineage>
</organism>
<dbReference type="PRINTS" id="PR00420">
    <property type="entry name" value="RNGMNOXGNASE"/>
</dbReference>
<keyword evidence="1" id="KW-0285">Flavoprotein</keyword>
<comment type="caution">
    <text evidence="5">The sequence shown here is derived from an EMBL/GenBank/DDBJ whole genome shotgun (WGS) entry which is preliminary data.</text>
</comment>
<dbReference type="eggNOG" id="KOG2614">
    <property type="taxonomic scope" value="Eukaryota"/>
</dbReference>
<keyword evidence="3" id="KW-0560">Oxidoreductase</keyword>
<evidence type="ECO:0000256" key="1">
    <source>
        <dbReference type="ARBA" id="ARBA00022630"/>
    </source>
</evidence>
<feature type="domain" description="FAD-binding" evidence="4">
    <location>
        <begin position="285"/>
        <end position="326"/>
    </location>
</feature>
<dbReference type="SUPFAM" id="SSF51905">
    <property type="entry name" value="FAD/NAD(P)-binding domain"/>
    <property type="match status" value="2"/>
</dbReference>